<dbReference type="Pfam" id="PF03466">
    <property type="entry name" value="LysR_substrate"/>
    <property type="match status" value="1"/>
</dbReference>
<comment type="similarity">
    <text evidence="1">Belongs to the LysR transcriptional regulatory family.</text>
</comment>
<dbReference type="Gene3D" id="3.40.190.290">
    <property type="match status" value="1"/>
</dbReference>
<dbReference type="Proteomes" id="UP001548590">
    <property type="component" value="Unassembled WGS sequence"/>
</dbReference>
<gene>
    <name evidence="6" type="ORF">ABVT11_07175</name>
</gene>
<dbReference type="PANTHER" id="PTHR30537:SF80">
    <property type="entry name" value="TRANSCRIPTIONAL REGULATOR"/>
    <property type="match status" value="1"/>
</dbReference>
<keyword evidence="7" id="KW-1185">Reference proteome</keyword>
<protein>
    <submittedName>
        <fullName evidence="6">LysR family transcriptional regulator</fullName>
    </submittedName>
</protein>
<keyword evidence="3" id="KW-0238">DNA-binding</keyword>
<keyword evidence="4" id="KW-0804">Transcription</keyword>
<dbReference type="InterPro" id="IPR058163">
    <property type="entry name" value="LysR-type_TF_proteobact-type"/>
</dbReference>
<accession>A0ABV2CNV5</accession>
<comment type="caution">
    <text evidence="6">The sequence shown here is derived from an EMBL/GenBank/DDBJ whole genome shotgun (WGS) entry which is preliminary data.</text>
</comment>
<dbReference type="InterPro" id="IPR005119">
    <property type="entry name" value="LysR_subst-bd"/>
</dbReference>
<name>A0ABV2CNV5_9RHOO</name>
<keyword evidence="2" id="KW-0805">Transcription regulation</keyword>
<proteinExistence type="inferred from homology"/>
<reference evidence="6 7" key="1">
    <citation type="submission" date="2024-07" db="EMBL/GenBank/DDBJ databases">
        <title>Uliginosibacterium paludis KCTC:42655.</title>
        <authorList>
            <person name="Kim M.K."/>
        </authorList>
    </citation>
    <scope>NUCLEOTIDE SEQUENCE [LARGE SCALE GENOMIC DNA]</scope>
    <source>
        <strain evidence="6 7">KCTC 42655</strain>
    </source>
</reference>
<evidence type="ECO:0000256" key="2">
    <source>
        <dbReference type="ARBA" id="ARBA00023015"/>
    </source>
</evidence>
<evidence type="ECO:0000313" key="6">
    <source>
        <dbReference type="EMBL" id="MET1489605.1"/>
    </source>
</evidence>
<evidence type="ECO:0000256" key="4">
    <source>
        <dbReference type="ARBA" id="ARBA00023163"/>
    </source>
</evidence>
<dbReference type="InterPro" id="IPR036390">
    <property type="entry name" value="WH_DNA-bd_sf"/>
</dbReference>
<organism evidence="6 7">
    <name type="scientific">Uliginosibacterium paludis</name>
    <dbReference type="NCBI Taxonomy" id="1615952"/>
    <lineage>
        <taxon>Bacteria</taxon>
        <taxon>Pseudomonadati</taxon>
        <taxon>Pseudomonadota</taxon>
        <taxon>Betaproteobacteria</taxon>
        <taxon>Rhodocyclales</taxon>
        <taxon>Zoogloeaceae</taxon>
        <taxon>Uliginosibacterium</taxon>
    </lineage>
</organism>
<dbReference type="SUPFAM" id="SSF53850">
    <property type="entry name" value="Periplasmic binding protein-like II"/>
    <property type="match status" value="1"/>
</dbReference>
<sequence>MTGNADRLLLTETFVRIVEAGSLSAAAAQMNTTQPTVSRRLQALERSLGLTLVQRSTHALRLTEAGARYYSRARELAMAWSEFESDLRGEVDAPQGLLRVVVPHAFGQNHLVGPMAEYLRQHPRVSVEWLLHDTPPDFIAEGIDCAIRVGEVSDPSAVAIRIGEVPRILVASPSLLAGRPVPRTPEDLADLPWLALLPFYRREVRLHCGAETRTLAIQPRVTTDSLYALRNSVLQGLGVALASEWLLKDPVASGELLNVLPDWRGEPLPVHITYPYAAFYPARLRVFVEMMRDTVRLLG</sequence>
<dbReference type="EMBL" id="JBEWLZ010000003">
    <property type="protein sequence ID" value="MET1489605.1"/>
    <property type="molecule type" value="Genomic_DNA"/>
</dbReference>
<dbReference type="Gene3D" id="1.10.10.10">
    <property type="entry name" value="Winged helix-like DNA-binding domain superfamily/Winged helix DNA-binding domain"/>
    <property type="match status" value="1"/>
</dbReference>
<feature type="domain" description="HTH lysR-type" evidence="5">
    <location>
        <begin position="12"/>
        <end position="63"/>
    </location>
</feature>
<evidence type="ECO:0000256" key="3">
    <source>
        <dbReference type="ARBA" id="ARBA00023125"/>
    </source>
</evidence>
<dbReference type="InterPro" id="IPR036388">
    <property type="entry name" value="WH-like_DNA-bd_sf"/>
</dbReference>
<evidence type="ECO:0000313" key="7">
    <source>
        <dbReference type="Proteomes" id="UP001548590"/>
    </source>
</evidence>
<dbReference type="PROSITE" id="PS50931">
    <property type="entry name" value="HTH_LYSR"/>
    <property type="match status" value="1"/>
</dbReference>
<dbReference type="PRINTS" id="PR00039">
    <property type="entry name" value="HTHLYSR"/>
</dbReference>
<dbReference type="PANTHER" id="PTHR30537">
    <property type="entry name" value="HTH-TYPE TRANSCRIPTIONAL REGULATOR"/>
    <property type="match status" value="1"/>
</dbReference>
<dbReference type="Pfam" id="PF00126">
    <property type="entry name" value="HTH_1"/>
    <property type="match status" value="1"/>
</dbReference>
<dbReference type="RefSeq" id="WP_345925173.1">
    <property type="nucleotide sequence ID" value="NZ_JBDIVF010000002.1"/>
</dbReference>
<evidence type="ECO:0000256" key="1">
    <source>
        <dbReference type="ARBA" id="ARBA00009437"/>
    </source>
</evidence>
<dbReference type="InterPro" id="IPR000847">
    <property type="entry name" value="LysR_HTH_N"/>
</dbReference>
<dbReference type="SUPFAM" id="SSF46785">
    <property type="entry name" value="Winged helix' DNA-binding domain"/>
    <property type="match status" value="1"/>
</dbReference>
<dbReference type="CDD" id="cd08422">
    <property type="entry name" value="PBP2_CrgA_like"/>
    <property type="match status" value="1"/>
</dbReference>
<evidence type="ECO:0000259" key="5">
    <source>
        <dbReference type="PROSITE" id="PS50931"/>
    </source>
</evidence>